<evidence type="ECO:0000313" key="3">
    <source>
        <dbReference type="Proteomes" id="UP000252731"/>
    </source>
</evidence>
<name>A0A366K6T2_CYTFI</name>
<evidence type="ECO:0000256" key="1">
    <source>
        <dbReference type="SAM" id="MobiDB-lite"/>
    </source>
</evidence>
<keyword evidence="3" id="KW-1185">Reference proteome</keyword>
<proteinExistence type="predicted"/>
<protein>
    <submittedName>
        <fullName evidence="2">Uncharacterized protein</fullName>
    </submittedName>
</protein>
<accession>A0A366K6T2</accession>
<feature type="compositionally biased region" description="Basic and acidic residues" evidence="1">
    <location>
        <begin position="121"/>
        <end position="137"/>
    </location>
</feature>
<dbReference type="AlphaFoldDB" id="A0A366K6T2"/>
<dbReference type="Proteomes" id="UP000252731">
    <property type="component" value="Unassembled WGS sequence"/>
</dbReference>
<feature type="region of interest" description="Disordered" evidence="1">
    <location>
        <begin position="113"/>
        <end position="160"/>
    </location>
</feature>
<reference evidence="2 3" key="1">
    <citation type="submission" date="2018-06" db="EMBL/GenBank/DDBJ databases">
        <title>Freshwater and sediment microbial communities from various areas in North America, analyzing microbe dynamics in response to fracking.</title>
        <authorList>
            <person name="Lamendella R."/>
        </authorList>
    </citation>
    <scope>NUCLEOTIDE SEQUENCE [LARGE SCALE GENOMIC DNA]</scope>
    <source>
        <strain evidence="2 3">14_TX</strain>
    </source>
</reference>
<organism evidence="2 3">
    <name type="scientific">Cytobacillus firmus</name>
    <name type="common">Bacillus firmus</name>
    <dbReference type="NCBI Taxonomy" id="1399"/>
    <lineage>
        <taxon>Bacteria</taxon>
        <taxon>Bacillati</taxon>
        <taxon>Bacillota</taxon>
        <taxon>Bacilli</taxon>
        <taxon>Bacillales</taxon>
        <taxon>Bacillaceae</taxon>
        <taxon>Cytobacillus</taxon>
    </lineage>
</organism>
<sequence>MAITLPHIEDPNNTAYFPPVGNFETFQDDAHYEEKVREWGLSTTREVKKEFWYKEKSQQRLVTVKGYQVYGESGDYYTIIIEFQDGNLSCIHPAYLKEMQSPSFGKAMAADFADTSSAPPSEKDAPKKENEKHEDVTKNPAENSNKTKPSAKKAKKEKQPALELPAEKVHFTAKVKQFALSWNHFNEDNDEVIVLEDVVIQENEPIEVGLGWCSHSKTLKKFELQPGESLEFDGKIVKKKLPKGKDCDKEFIVEETVTYKINNPSKIKKS</sequence>
<gene>
    <name evidence="2" type="ORF">DFO70_101115</name>
</gene>
<dbReference type="OrthoDB" id="2923612at2"/>
<comment type="caution">
    <text evidence="2">The sequence shown here is derived from an EMBL/GenBank/DDBJ whole genome shotgun (WGS) entry which is preliminary data.</text>
</comment>
<dbReference type="EMBL" id="QNSF01000001">
    <property type="protein sequence ID" value="RBP96311.1"/>
    <property type="molecule type" value="Genomic_DNA"/>
</dbReference>
<evidence type="ECO:0000313" key="2">
    <source>
        <dbReference type="EMBL" id="RBP96311.1"/>
    </source>
</evidence>